<dbReference type="CDD" id="cd08187">
    <property type="entry name" value="BDH"/>
    <property type="match status" value="1"/>
</dbReference>
<dbReference type="Pfam" id="PF00465">
    <property type="entry name" value="Fe-ADH"/>
    <property type="match status" value="1"/>
</dbReference>
<dbReference type="GO" id="GO:1990362">
    <property type="term" value="F:butanol dehydrogenase (NAD+) activity"/>
    <property type="evidence" value="ECO:0007669"/>
    <property type="project" value="InterPro"/>
</dbReference>
<dbReference type="InterPro" id="IPR018211">
    <property type="entry name" value="ADH_Fe_CS"/>
</dbReference>
<dbReference type="InterPro" id="IPR044731">
    <property type="entry name" value="BDH-like"/>
</dbReference>
<dbReference type="GO" id="GO:1990002">
    <property type="term" value="F:methylglyoxal reductase (NADPH) (acetol producing) activity"/>
    <property type="evidence" value="ECO:0007669"/>
    <property type="project" value="TreeGrafter"/>
</dbReference>
<name>A0A285SG78_9HYPH</name>
<evidence type="ECO:0000313" key="7">
    <source>
        <dbReference type="EMBL" id="SOC06876.1"/>
    </source>
</evidence>
<keyword evidence="8" id="KW-1185">Reference proteome</keyword>
<evidence type="ECO:0000256" key="1">
    <source>
        <dbReference type="ARBA" id="ARBA00001962"/>
    </source>
</evidence>
<dbReference type="Proteomes" id="UP000219331">
    <property type="component" value="Unassembled WGS sequence"/>
</dbReference>
<sequence>MIQFQLCNPTDIRFGQGQIASLADLVPADACVLLLYGGGSIKKNGVYDQVVAALGERRRVEFGGVEPNPVYETLQKASAFARENAVDFVLGVGGGSVIDAAKFLSAMIASDSDDPWDAFVQGYGQAPAVPNGAVLTLPATGSESNPVSVISNHGRELKIPFASQAVRPAFAIMDPATMLSLSRRQLENGVVDALTHVLEQYLTMPVNTPVQYGFSETLLEVLIEWGPVLVETRSMEACENVMWAANQALNGLVGAGVPQDWSTHMIGHAITALYGIDHARTLTMVMPSLLRHRLDAKQAMLARYGRRVWRIEGDDDRAVAEAAIAKTEAFMVRMGCPVRISEMIEDFNADGLVDHLVRAEQTALGEGQDIGAGEVREILALAA</sequence>
<dbReference type="GO" id="GO:0046872">
    <property type="term" value="F:metal ion binding"/>
    <property type="evidence" value="ECO:0007669"/>
    <property type="project" value="InterPro"/>
</dbReference>
<dbReference type="EMBL" id="OBML01000005">
    <property type="protein sequence ID" value="SOC06876.1"/>
    <property type="molecule type" value="Genomic_DNA"/>
</dbReference>
<dbReference type="InterPro" id="IPR056798">
    <property type="entry name" value="ADH_Fe_C"/>
</dbReference>
<accession>A0A285SG78</accession>
<comment type="cofactor">
    <cofactor evidence="1">
        <name>Fe cation</name>
        <dbReference type="ChEBI" id="CHEBI:24875"/>
    </cofactor>
</comment>
<dbReference type="GO" id="GO:0008106">
    <property type="term" value="F:alcohol dehydrogenase (NADP+) activity"/>
    <property type="evidence" value="ECO:0007669"/>
    <property type="project" value="TreeGrafter"/>
</dbReference>
<dbReference type="SUPFAM" id="SSF56796">
    <property type="entry name" value="Dehydroquinate synthase-like"/>
    <property type="match status" value="1"/>
</dbReference>
<dbReference type="Gene3D" id="3.40.50.1970">
    <property type="match status" value="1"/>
</dbReference>
<evidence type="ECO:0000313" key="8">
    <source>
        <dbReference type="Proteomes" id="UP000219331"/>
    </source>
</evidence>
<dbReference type="PROSITE" id="PS00060">
    <property type="entry name" value="ADH_IRON_2"/>
    <property type="match status" value="1"/>
</dbReference>
<keyword evidence="3" id="KW-0560">Oxidoreductase</keyword>
<dbReference type="RefSeq" id="WP_208980340.1">
    <property type="nucleotide sequence ID" value="NZ_OBML01000005.1"/>
</dbReference>
<comment type="similarity">
    <text evidence="2">Belongs to the iron-containing alcohol dehydrogenase family.</text>
</comment>
<dbReference type="FunFam" id="3.40.50.1970:FF:000003">
    <property type="entry name" value="Alcohol dehydrogenase, iron-containing"/>
    <property type="match status" value="1"/>
</dbReference>
<gene>
    <name evidence="7" type="ORF">SAMN05421512_105243</name>
</gene>
<dbReference type="PANTHER" id="PTHR43633:SF1">
    <property type="entry name" value="ALCOHOL DEHYDROGENASE YQHD"/>
    <property type="match status" value="1"/>
</dbReference>
<dbReference type="PANTHER" id="PTHR43633">
    <property type="entry name" value="ALCOHOL DEHYDROGENASE YQHD"/>
    <property type="match status" value="1"/>
</dbReference>
<organism evidence="7 8">
    <name type="scientific">Stappia indica</name>
    <dbReference type="NCBI Taxonomy" id="538381"/>
    <lineage>
        <taxon>Bacteria</taxon>
        <taxon>Pseudomonadati</taxon>
        <taxon>Pseudomonadota</taxon>
        <taxon>Alphaproteobacteria</taxon>
        <taxon>Hyphomicrobiales</taxon>
        <taxon>Stappiaceae</taxon>
        <taxon>Stappia</taxon>
    </lineage>
</organism>
<dbReference type="AlphaFoldDB" id="A0A285SG78"/>
<evidence type="ECO:0000256" key="3">
    <source>
        <dbReference type="ARBA" id="ARBA00023002"/>
    </source>
</evidence>
<proteinExistence type="inferred from homology"/>
<evidence type="ECO:0000259" key="5">
    <source>
        <dbReference type="Pfam" id="PF00465"/>
    </source>
</evidence>
<feature type="domain" description="Alcohol dehydrogenase iron-type/glycerol dehydrogenase GldA" evidence="5">
    <location>
        <begin position="9"/>
        <end position="175"/>
    </location>
</feature>
<dbReference type="GO" id="GO:0005829">
    <property type="term" value="C:cytosol"/>
    <property type="evidence" value="ECO:0007669"/>
    <property type="project" value="TreeGrafter"/>
</dbReference>
<evidence type="ECO:0000256" key="2">
    <source>
        <dbReference type="ARBA" id="ARBA00007358"/>
    </source>
</evidence>
<evidence type="ECO:0000256" key="4">
    <source>
        <dbReference type="ARBA" id="ARBA00049243"/>
    </source>
</evidence>
<evidence type="ECO:0000259" key="6">
    <source>
        <dbReference type="Pfam" id="PF25137"/>
    </source>
</evidence>
<dbReference type="InterPro" id="IPR001670">
    <property type="entry name" value="ADH_Fe/GldA"/>
</dbReference>
<reference evidence="7 8" key="1">
    <citation type="submission" date="2017-08" db="EMBL/GenBank/DDBJ databases">
        <authorList>
            <person name="de Groot N.N."/>
        </authorList>
    </citation>
    <scope>NUCLEOTIDE SEQUENCE [LARGE SCALE GENOMIC DNA]</scope>
    <source>
        <strain evidence="7 8">USBA 352</strain>
    </source>
</reference>
<dbReference type="Gene3D" id="1.20.1090.10">
    <property type="entry name" value="Dehydroquinate synthase-like - alpha domain"/>
    <property type="match status" value="1"/>
</dbReference>
<feature type="domain" description="Fe-containing alcohol dehydrogenase-like C-terminal" evidence="6">
    <location>
        <begin position="189"/>
        <end position="343"/>
    </location>
</feature>
<dbReference type="Pfam" id="PF25137">
    <property type="entry name" value="ADH_Fe_C"/>
    <property type="match status" value="1"/>
</dbReference>
<comment type="catalytic activity">
    <reaction evidence="4">
        <text>a primary alcohol + NAD(+) = an aldehyde + NADH + H(+)</text>
        <dbReference type="Rhea" id="RHEA:10736"/>
        <dbReference type="ChEBI" id="CHEBI:15378"/>
        <dbReference type="ChEBI" id="CHEBI:15734"/>
        <dbReference type="ChEBI" id="CHEBI:17478"/>
        <dbReference type="ChEBI" id="CHEBI:57540"/>
        <dbReference type="ChEBI" id="CHEBI:57945"/>
        <dbReference type="EC" id="1.1.1.1"/>
    </reaction>
</comment>
<protein>
    <submittedName>
        <fullName evidence="7">NADP-dependent alcohol dehydrogenase</fullName>
    </submittedName>
</protein>